<accession>A0A0F9PFG8</accession>
<organism evidence="1">
    <name type="scientific">marine sediment metagenome</name>
    <dbReference type="NCBI Taxonomy" id="412755"/>
    <lineage>
        <taxon>unclassified sequences</taxon>
        <taxon>metagenomes</taxon>
        <taxon>ecological metagenomes</taxon>
    </lineage>
</organism>
<proteinExistence type="predicted"/>
<dbReference type="AlphaFoldDB" id="A0A0F9PFG8"/>
<comment type="caution">
    <text evidence="1">The sequence shown here is derived from an EMBL/GenBank/DDBJ whole genome shotgun (WGS) entry which is preliminary data.</text>
</comment>
<evidence type="ECO:0000313" key="1">
    <source>
        <dbReference type="EMBL" id="KKN28874.1"/>
    </source>
</evidence>
<reference evidence="1" key="1">
    <citation type="journal article" date="2015" name="Nature">
        <title>Complex archaea that bridge the gap between prokaryotes and eukaryotes.</title>
        <authorList>
            <person name="Spang A."/>
            <person name="Saw J.H."/>
            <person name="Jorgensen S.L."/>
            <person name="Zaremba-Niedzwiedzka K."/>
            <person name="Martijn J."/>
            <person name="Lind A.E."/>
            <person name="van Eijk R."/>
            <person name="Schleper C."/>
            <person name="Guy L."/>
            <person name="Ettema T.J."/>
        </authorList>
    </citation>
    <scope>NUCLEOTIDE SEQUENCE</scope>
</reference>
<dbReference type="EMBL" id="LAZR01002528">
    <property type="protein sequence ID" value="KKN28874.1"/>
    <property type="molecule type" value="Genomic_DNA"/>
</dbReference>
<gene>
    <name evidence="1" type="ORF">LCGC14_0849830</name>
</gene>
<name>A0A0F9PFG8_9ZZZZ</name>
<protein>
    <submittedName>
        <fullName evidence="1">Uncharacterized protein</fullName>
    </submittedName>
</protein>
<sequence length="89" mass="10057">MCKECSCDNLEKCSIVGFMPIGFCCEKCILFVEECLCENIKEITKSRVSEKDIKLIHASIEGENLKIVIEQGGKRIPLHFNLNKFLSSS</sequence>